<evidence type="ECO:0000256" key="1">
    <source>
        <dbReference type="SAM" id="Coils"/>
    </source>
</evidence>
<accession>A0ABX8BGY9</accession>
<keyword evidence="4" id="KW-1185">Reference proteome</keyword>
<name>A0ABX8BGY9_9ACTN</name>
<gene>
    <name evidence="3" type="ORF">KGD84_17305</name>
</gene>
<evidence type="ECO:0000313" key="3">
    <source>
        <dbReference type="EMBL" id="QUX20287.1"/>
    </source>
</evidence>
<keyword evidence="1" id="KW-0175">Coiled coil</keyword>
<protein>
    <submittedName>
        <fullName evidence="3">Uncharacterized protein</fullName>
    </submittedName>
</protein>
<proteinExistence type="predicted"/>
<evidence type="ECO:0000256" key="2">
    <source>
        <dbReference type="SAM" id="Phobius"/>
    </source>
</evidence>
<dbReference type="Proteomes" id="UP000676079">
    <property type="component" value="Chromosome"/>
</dbReference>
<feature type="coiled-coil region" evidence="1">
    <location>
        <begin position="96"/>
        <end position="130"/>
    </location>
</feature>
<reference evidence="3 4" key="1">
    <citation type="submission" date="2021-05" db="EMBL/GenBank/DDBJ databases">
        <title>Direct Submission.</title>
        <authorList>
            <person name="Li K."/>
            <person name="Gao J."/>
        </authorList>
    </citation>
    <scope>NUCLEOTIDE SEQUENCE [LARGE SCALE GENOMIC DNA]</scope>
    <source>
        <strain evidence="3 4">Mg02</strain>
    </source>
</reference>
<organism evidence="3 4">
    <name type="scientific">Nocardiopsis changdeensis</name>
    <dbReference type="NCBI Taxonomy" id="2831969"/>
    <lineage>
        <taxon>Bacteria</taxon>
        <taxon>Bacillati</taxon>
        <taxon>Actinomycetota</taxon>
        <taxon>Actinomycetes</taxon>
        <taxon>Streptosporangiales</taxon>
        <taxon>Nocardiopsidaceae</taxon>
        <taxon>Nocardiopsis</taxon>
    </lineage>
</organism>
<sequence>MSNPEFAEKLTEPVRKIVNNFVHNHPGLQVTDDLKAAFRQASGVDDFARRMTWGALNGRTYGELEKAVEDDLVAAEALPPEEREEAVTNIVLHAELKALREESRQTRSDLVHLREENEEAKKATAKAEKRATRQFLIGFVSGTVLGLAGLAASFIAG</sequence>
<keyword evidence="2" id="KW-0472">Membrane</keyword>
<evidence type="ECO:0000313" key="4">
    <source>
        <dbReference type="Proteomes" id="UP000676079"/>
    </source>
</evidence>
<dbReference type="EMBL" id="CP074133">
    <property type="protein sequence ID" value="QUX20287.1"/>
    <property type="molecule type" value="Genomic_DNA"/>
</dbReference>
<keyword evidence="2" id="KW-0812">Transmembrane</keyword>
<dbReference type="RefSeq" id="WP_220561482.1">
    <property type="nucleotide sequence ID" value="NZ_CP074133.1"/>
</dbReference>
<keyword evidence="2" id="KW-1133">Transmembrane helix</keyword>
<feature type="transmembrane region" description="Helical" evidence="2">
    <location>
        <begin position="135"/>
        <end position="156"/>
    </location>
</feature>